<dbReference type="STRING" id="1179773.BN6_62020"/>
<dbReference type="HOGENOM" id="CLU_1288109_0_0_11"/>
<feature type="compositionally biased region" description="Low complexity" evidence="1">
    <location>
        <begin position="80"/>
        <end position="90"/>
    </location>
</feature>
<feature type="chain" id="PRO_5039602315" evidence="2">
    <location>
        <begin position="26"/>
        <end position="214"/>
    </location>
</feature>
<keyword evidence="2" id="KW-0732">Signal</keyword>
<protein>
    <submittedName>
        <fullName evidence="3">Putative secreted protein</fullName>
    </submittedName>
</protein>
<sequence>MRCARVDLMSRLGVGLLLVTVLAAAGCGRQADTASDGGGDLSVAPPVARTTAPVSTSVPPEGPCQVRFEVAEMAEIPTPAPATTTSRALPGDMPPNHVDNRSWRVRKPLRPDVHAETVAAAEKVKPGLGALCDEGTFSPEATRAVFVDAGRPTVWLTAINAPYGTPPPPGVVFVLTLESPQGTGCVLGQLQPGQLLVSVAGTTGEGSCYEPPSH</sequence>
<evidence type="ECO:0000313" key="3">
    <source>
        <dbReference type="EMBL" id="CCH33453.1"/>
    </source>
</evidence>
<accession>K0K9X9</accession>
<keyword evidence="4" id="KW-1185">Reference proteome</keyword>
<feature type="region of interest" description="Disordered" evidence="1">
    <location>
        <begin position="30"/>
        <end position="62"/>
    </location>
</feature>
<feature type="region of interest" description="Disordered" evidence="1">
    <location>
        <begin position="80"/>
        <end position="101"/>
    </location>
</feature>
<reference evidence="3 4" key="1">
    <citation type="journal article" date="2012" name="BMC Genomics">
        <title>Complete genome sequence of Saccharothrix espanaensis DSM 44229T and comparison to the other completely sequenced Pseudonocardiaceae.</title>
        <authorList>
            <person name="Strobel T."/>
            <person name="Al-Dilaimi A."/>
            <person name="Blom J."/>
            <person name="Gessner A."/>
            <person name="Kalinowski J."/>
            <person name="Luzhetska M."/>
            <person name="Puhler A."/>
            <person name="Szczepanowski R."/>
            <person name="Bechthold A."/>
            <person name="Ruckert C."/>
        </authorList>
    </citation>
    <scope>NUCLEOTIDE SEQUENCE [LARGE SCALE GENOMIC DNA]</scope>
    <source>
        <strain evidence="4">ATCC 51144 / DSM 44229 / JCM 9112 / NBRC 15066 / NRRL 15764</strain>
    </source>
</reference>
<dbReference type="KEGG" id="sesp:BN6_62020"/>
<dbReference type="EMBL" id="HE804045">
    <property type="protein sequence ID" value="CCH33453.1"/>
    <property type="molecule type" value="Genomic_DNA"/>
</dbReference>
<dbReference type="Proteomes" id="UP000006281">
    <property type="component" value="Chromosome"/>
</dbReference>
<dbReference type="PATRIC" id="fig|1179773.3.peg.6251"/>
<dbReference type="eggNOG" id="ENOG5031JYX">
    <property type="taxonomic scope" value="Bacteria"/>
</dbReference>
<feature type="signal peptide" evidence="2">
    <location>
        <begin position="1"/>
        <end position="25"/>
    </location>
</feature>
<evidence type="ECO:0000313" key="4">
    <source>
        <dbReference type="Proteomes" id="UP000006281"/>
    </source>
</evidence>
<evidence type="ECO:0000256" key="2">
    <source>
        <dbReference type="SAM" id="SignalP"/>
    </source>
</evidence>
<dbReference type="PROSITE" id="PS51257">
    <property type="entry name" value="PROKAR_LIPOPROTEIN"/>
    <property type="match status" value="1"/>
</dbReference>
<evidence type="ECO:0000256" key="1">
    <source>
        <dbReference type="SAM" id="MobiDB-lite"/>
    </source>
</evidence>
<proteinExistence type="predicted"/>
<name>K0K9X9_SACES</name>
<organism evidence="3 4">
    <name type="scientific">Saccharothrix espanaensis (strain ATCC 51144 / DSM 44229 / JCM 9112 / NBRC 15066 / NRRL 15764)</name>
    <dbReference type="NCBI Taxonomy" id="1179773"/>
    <lineage>
        <taxon>Bacteria</taxon>
        <taxon>Bacillati</taxon>
        <taxon>Actinomycetota</taxon>
        <taxon>Actinomycetes</taxon>
        <taxon>Pseudonocardiales</taxon>
        <taxon>Pseudonocardiaceae</taxon>
        <taxon>Saccharothrix</taxon>
    </lineage>
</organism>
<gene>
    <name evidence="3" type="ordered locus">BN6_62020</name>
</gene>
<dbReference type="AlphaFoldDB" id="K0K9X9"/>